<gene>
    <name evidence="1" type="ORF">LCGC14_1991910</name>
</gene>
<dbReference type="AlphaFoldDB" id="A0A0F9F5L1"/>
<reference evidence="1" key="1">
    <citation type="journal article" date="2015" name="Nature">
        <title>Complex archaea that bridge the gap between prokaryotes and eukaryotes.</title>
        <authorList>
            <person name="Spang A."/>
            <person name="Saw J.H."/>
            <person name="Jorgensen S.L."/>
            <person name="Zaremba-Niedzwiedzka K."/>
            <person name="Martijn J."/>
            <person name="Lind A.E."/>
            <person name="van Eijk R."/>
            <person name="Schleper C."/>
            <person name="Guy L."/>
            <person name="Ettema T.J."/>
        </authorList>
    </citation>
    <scope>NUCLEOTIDE SEQUENCE</scope>
</reference>
<comment type="caution">
    <text evidence="1">The sequence shown here is derived from an EMBL/GenBank/DDBJ whole genome shotgun (WGS) entry which is preliminary data.</text>
</comment>
<organism evidence="1">
    <name type="scientific">marine sediment metagenome</name>
    <dbReference type="NCBI Taxonomy" id="412755"/>
    <lineage>
        <taxon>unclassified sequences</taxon>
        <taxon>metagenomes</taxon>
        <taxon>ecological metagenomes</taxon>
    </lineage>
</organism>
<feature type="non-terminal residue" evidence="1">
    <location>
        <position position="45"/>
    </location>
</feature>
<dbReference type="EMBL" id="LAZR01022479">
    <property type="protein sequence ID" value="KKL81729.1"/>
    <property type="molecule type" value="Genomic_DNA"/>
</dbReference>
<accession>A0A0F9F5L1</accession>
<evidence type="ECO:0000313" key="1">
    <source>
        <dbReference type="EMBL" id="KKL81729.1"/>
    </source>
</evidence>
<name>A0A0F9F5L1_9ZZZZ</name>
<proteinExistence type="predicted"/>
<protein>
    <submittedName>
        <fullName evidence="1">Uncharacterized protein</fullName>
    </submittedName>
</protein>
<sequence length="45" mass="5108">MKTTKTGKKIFVVHAHYTKLVDSQVAAYSKTEAEKTVIRRMKLLG</sequence>